<dbReference type="RefSeq" id="WP_137392939.1">
    <property type="nucleotide sequence ID" value="NZ_CP124733.1"/>
</dbReference>
<evidence type="ECO:0000313" key="2">
    <source>
        <dbReference type="Proteomes" id="UP000298664"/>
    </source>
</evidence>
<organism evidence="1 2">
    <name type="scientific">Agrobacterium larrymoorei</name>
    <dbReference type="NCBI Taxonomy" id="160699"/>
    <lineage>
        <taxon>Bacteria</taxon>
        <taxon>Pseudomonadati</taxon>
        <taxon>Pseudomonadota</taxon>
        <taxon>Alphaproteobacteria</taxon>
        <taxon>Hyphomicrobiales</taxon>
        <taxon>Rhizobiaceae</taxon>
        <taxon>Rhizobium/Agrobacterium group</taxon>
        <taxon>Agrobacterium</taxon>
    </lineage>
</organism>
<dbReference type="AlphaFoldDB" id="A0AAF0H7I0"/>
<accession>A0AAF0H7I0</accession>
<dbReference type="EMBL" id="CP124733">
    <property type="protein sequence ID" value="WHA40913.1"/>
    <property type="molecule type" value="Genomic_DNA"/>
</dbReference>
<protein>
    <submittedName>
        <fullName evidence="1">Uncharacterized protein</fullName>
    </submittedName>
</protein>
<reference evidence="1" key="1">
    <citation type="submission" date="2023-05" db="EMBL/GenBank/DDBJ databases">
        <title>Complete genome sequence of Agrobacterium larrymoorei CFBP5477.</title>
        <authorList>
            <person name="Yen H.-C."/>
            <person name="Chou L."/>
            <person name="Lin Y.-C."/>
            <person name="Lai E.-M."/>
            <person name="Kuo C.-H."/>
        </authorList>
    </citation>
    <scope>NUCLEOTIDE SEQUENCE</scope>
    <source>
        <strain evidence="1">CFBP5477</strain>
    </source>
</reference>
<proteinExistence type="predicted"/>
<gene>
    <name evidence="1" type="ORF">CFBP5477_014045</name>
</gene>
<dbReference type="Proteomes" id="UP000298664">
    <property type="component" value="Chromosome Circular"/>
</dbReference>
<sequence length="141" mass="15623">MGTFGFHHPDHGYWETTNQPSQDILDGYPAGTVEYPAKPGNDYKPVDGGWAYVAPEPAPVILEPVTRRQLRLTLVREGISLATVEALIAAMPDGLQKEEAQIEWADAQTFERDHPTLRLIAQALDLSPAKVDEMWLKAMVA</sequence>
<evidence type="ECO:0000313" key="1">
    <source>
        <dbReference type="EMBL" id="WHA40913.1"/>
    </source>
</evidence>
<name>A0AAF0H7I0_9HYPH</name>